<gene>
    <name evidence="2" type="ORF">EHW67_09815</name>
</gene>
<evidence type="ECO:0008006" key="4">
    <source>
        <dbReference type="Google" id="ProtNLM"/>
    </source>
</evidence>
<dbReference type="EMBL" id="RQPJ01000005">
    <property type="protein sequence ID" value="RTE53318.1"/>
    <property type="molecule type" value="Genomic_DNA"/>
</dbReference>
<reference evidence="2 3" key="1">
    <citation type="submission" date="2018-11" db="EMBL/GenBank/DDBJ databases">
        <title>Arenibacter aquaticus sp.nov., a marine bacterium isolated from surface seawater in the South China Sea.</title>
        <authorList>
            <person name="Guo J."/>
            <person name="Sun J."/>
        </authorList>
    </citation>
    <scope>NUCLEOTIDE SEQUENCE [LARGE SCALE GENOMIC DNA]</scope>
    <source>
        <strain evidence="2 3">GUO666</strain>
    </source>
</reference>
<keyword evidence="1" id="KW-0472">Membrane</keyword>
<dbReference type="RefSeq" id="WP_126162213.1">
    <property type="nucleotide sequence ID" value="NZ_RQPJ01000005.1"/>
</dbReference>
<organism evidence="2 3">
    <name type="scientific">Arenibacter aquaticus</name>
    <dbReference type="NCBI Taxonomy" id="2489054"/>
    <lineage>
        <taxon>Bacteria</taxon>
        <taxon>Pseudomonadati</taxon>
        <taxon>Bacteroidota</taxon>
        <taxon>Flavobacteriia</taxon>
        <taxon>Flavobacteriales</taxon>
        <taxon>Flavobacteriaceae</taxon>
        <taxon>Arenibacter</taxon>
    </lineage>
</organism>
<dbReference type="OrthoDB" id="1412480at2"/>
<evidence type="ECO:0000313" key="2">
    <source>
        <dbReference type="EMBL" id="RTE53318.1"/>
    </source>
</evidence>
<dbReference type="AlphaFoldDB" id="A0A430K2V6"/>
<keyword evidence="1" id="KW-1133">Transmembrane helix</keyword>
<name>A0A430K2V6_9FLAO</name>
<proteinExistence type="predicted"/>
<accession>A0A430K2V6</accession>
<sequence length="523" mass="59531">MAIQVSKTRVFKIIGIPIGIAIVLLAIMQFQAKKYVTAYINEVIPKDINFTYGQLQLNILKGSIILNGVSMHYIKADTTSKILDIQIDALSMDGFGYFNYFFHNRIGAQKISLLNPIVRYRLGHDFKNSKRRGEMAAKIKSKMSLDRFEIIDGELIGMARAGDSVKLKVEQWNMEVEELKTDGNIIQNTIPLHYEGYSLNTGNVFLDLGPFETLSIKACTVAGDELSLKQLLLKSKYTRQELSKRLNKEHDHIQLSIAEVSSAKIDFGFNVEKFFIKAQALNIHDPNLVVYRDKLVKDDWEKKRLYSKMIRELPIDLDISRTRITNGEIAYSELVQAGGKPGQLTFTHLDATLNNISNTYEPGNKTKIDITSKLMGHAPIHIYWDFDCNDNSDAFFLKGVVRDFKSRSINEFLIPNLRTKAEGDIKELYFTISGDAISSGGDMKMKYEDFRFEVLKKDRLRVNKLLTFIGNIFTNDGSNTDKNGYRYGSVYAERDVTKSFFNYLWLNVKDGIVNTLTGDGEKD</sequence>
<evidence type="ECO:0000313" key="3">
    <source>
        <dbReference type="Proteomes" id="UP000267585"/>
    </source>
</evidence>
<evidence type="ECO:0000256" key="1">
    <source>
        <dbReference type="SAM" id="Phobius"/>
    </source>
</evidence>
<dbReference type="Proteomes" id="UP000267585">
    <property type="component" value="Unassembled WGS sequence"/>
</dbReference>
<feature type="transmembrane region" description="Helical" evidence="1">
    <location>
        <begin position="12"/>
        <end position="30"/>
    </location>
</feature>
<comment type="caution">
    <text evidence="2">The sequence shown here is derived from an EMBL/GenBank/DDBJ whole genome shotgun (WGS) entry which is preliminary data.</text>
</comment>
<protein>
    <recommendedName>
        <fullName evidence="4">DUF748 domain-containing protein</fullName>
    </recommendedName>
</protein>
<keyword evidence="3" id="KW-1185">Reference proteome</keyword>
<keyword evidence="1" id="KW-0812">Transmembrane</keyword>